<dbReference type="GO" id="GO:0008168">
    <property type="term" value="F:methyltransferase activity"/>
    <property type="evidence" value="ECO:0007669"/>
    <property type="project" value="UniProtKB-KW"/>
</dbReference>
<evidence type="ECO:0000313" key="8">
    <source>
        <dbReference type="Proteomes" id="UP000002729"/>
    </source>
</evidence>
<evidence type="ECO:0000313" key="7">
    <source>
        <dbReference type="EMBL" id="EGB05977.1"/>
    </source>
</evidence>
<feature type="region of interest" description="SAM motif III" evidence="4">
    <location>
        <begin position="184"/>
        <end position="193"/>
    </location>
</feature>
<dbReference type="SUPFAM" id="SSF53335">
    <property type="entry name" value="S-adenosyl-L-methionine-dependent methyltransferases"/>
    <property type="match status" value="1"/>
</dbReference>
<dbReference type="OMA" id="YCLPYVI"/>
<keyword evidence="5" id="KW-0812">Transmembrane</keyword>
<keyword evidence="1 4" id="KW-0489">Methyltransferase</keyword>
<evidence type="ECO:0000256" key="3">
    <source>
        <dbReference type="ARBA" id="ARBA00022691"/>
    </source>
</evidence>
<keyword evidence="5" id="KW-1133">Transmembrane helix</keyword>
<feature type="region of interest" description="SAM motif I" evidence="4">
    <location>
        <begin position="93"/>
        <end position="102"/>
    </location>
</feature>
<dbReference type="InterPro" id="IPR025774">
    <property type="entry name" value="PiNMT-like"/>
</dbReference>
<dbReference type="OrthoDB" id="8300214at2759"/>
<organism evidence="8">
    <name type="scientific">Aureococcus anophagefferens</name>
    <name type="common">Harmful bloom alga</name>
    <dbReference type="NCBI Taxonomy" id="44056"/>
    <lineage>
        <taxon>Eukaryota</taxon>
        <taxon>Sar</taxon>
        <taxon>Stramenopiles</taxon>
        <taxon>Ochrophyta</taxon>
        <taxon>Pelagophyceae</taxon>
        <taxon>Pelagomonadales</taxon>
        <taxon>Pelagomonadaceae</taxon>
        <taxon>Aureococcus</taxon>
    </lineage>
</organism>
<dbReference type="GO" id="GO:0032259">
    <property type="term" value="P:methylation"/>
    <property type="evidence" value="ECO:0007669"/>
    <property type="project" value="UniProtKB-UniRule"/>
</dbReference>
<feature type="domain" description="Methyltransferase" evidence="6">
    <location>
        <begin position="93"/>
        <end position="189"/>
    </location>
</feature>
<feature type="non-terminal residue" evidence="7">
    <location>
        <position position="1"/>
    </location>
</feature>
<dbReference type="eggNOG" id="KOG1269">
    <property type="taxonomic scope" value="Eukaryota"/>
</dbReference>
<dbReference type="InterPro" id="IPR050447">
    <property type="entry name" value="Erg6_SMT_methyltransf"/>
</dbReference>
<reference evidence="7 8" key="1">
    <citation type="journal article" date="2011" name="Proc. Natl. Acad. Sci. U.S.A.">
        <title>Niche of harmful alga Aureococcus anophagefferens revealed through ecogenomics.</title>
        <authorList>
            <person name="Gobler C.J."/>
            <person name="Berry D.L."/>
            <person name="Dyhrman S.T."/>
            <person name="Wilhelm S.W."/>
            <person name="Salamov A."/>
            <person name="Lobanov A.V."/>
            <person name="Zhang Y."/>
            <person name="Collier J.L."/>
            <person name="Wurch L.L."/>
            <person name="Kustka A.B."/>
            <person name="Dill B.D."/>
            <person name="Shah M."/>
            <person name="VerBerkmoes N.C."/>
            <person name="Kuo A."/>
            <person name="Terry A."/>
            <person name="Pangilinan J."/>
            <person name="Lindquist E.A."/>
            <person name="Lucas S."/>
            <person name="Paulsen I.T."/>
            <person name="Hattenrath-Lehmann T.K."/>
            <person name="Talmage S.C."/>
            <person name="Walker E.A."/>
            <person name="Koch F."/>
            <person name="Burson A.M."/>
            <person name="Marcoval M.A."/>
            <person name="Tang Y.Z."/>
            <person name="Lecleir G.R."/>
            <person name="Coyne K.J."/>
            <person name="Berg G.M."/>
            <person name="Bertrand E.M."/>
            <person name="Saito M.A."/>
            <person name="Gladyshev V.N."/>
            <person name="Grigoriev I.V."/>
        </authorList>
    </citation>
    <scope>NUCLEOTIDE SEQUENCE [LARGE SCALE GENOMIC DNA]</scope>
    <source>
        <strain evidence="8">CCMP 1984</strain>
    </source>
</reference>
<gene>
    <name evidence="7" type="ORF">AURANDRAFT_3921</name>
</gene>
<evidence type="ECO:0000256" key="1">
    <source>
        <dbReference type="ARBA" id="ARBA00022603"/>
    </source>
</evidence>
<dbReference type="RefSeq" id="XP_009039214.1">
    <property type="nucleotide sequence ID" value="XM_009040966.1"/>
</dbReference>
<dbReference type="PANTHER" id="PTHR44068:SF11">
    <property type="entry name" value="GERANYL DIPHOSPHATE 2-C-METHYLTRANSFERASE"/>
    <property type="match status" value="1"/>
</dbReference>
<comment type="similarity">
    <text evidence="4">Belongs to the class I-like SAM-binding methyltransferase superfamily. gTMT family.</text>
</comment>
<keyword evidence="5" id="KW-0472">Membrane</keyword>
<keyword evidence="2 4" id="KW-0808">Transferase</keyword>
<name>F0YFS4_AURAN</name>
<dbReference type="Gene3D" id="3.40.50.150">
    <property type="entry name" value="Vaccinia Virus protein VP39"/>
    <property type="match status" value="1"/>
</dbReference>
<dbReference type="PANTHER" id="PTHR44068">
    <property type="entry name" value="ZGC:194242"/>
    <property type="match status" value="1"/>
</dbReference>
<evidence type="ECO:0000256" key="2">
    <source>
        <dbReference type="ARBA" id="ARBA00022679"/>
    </source>
</evidence>
<dbReference type="KEGG" id="aaf:AURANDRAFT_3921"/>
<dbReference type="InterPro" id="IPR029063">
    <property type="entry name" value="SAM-dependent_MTases_sf"/>
</dbReference>
<dbReference type="CDD" id="cd02440">
    <property type="entry name" value="AdoMet_MTases"/>
    <property type="match status" value="1"/>
</dbReference>
<dbReference type="GeneID" id="20221951"/>
<feature type="transmembrane region" description="Helical" evidence="5">
    <location>
        <begin position="283"/>
        <end position="309"/>
    </location>
</feature>
<keyword evidence="8" id="KW-1185">Reference proteome</keyword>
<accession>F0YFS4</accession>
<sequence>RTAVAPRAAVALQGRSDAQLKRGIAEFYDESSGIWEDVWGEHMHHGWYEPGEKAGTMERDVAAQSTMIDKALELCGAADVAARCEAAGRPMRILDVGCGIGGSSRHMARRFAGAQATCVGLTLSPEQARRGNELSREAGLDVTLEARDATNTTFADGSFDLVWSMESGEHMPDKAKFVAELGRLCAPGGRVSVVTWCHRDLQRGRKLRLPERAVLGLINYCYYLPKWCSGADYARLFAAQRGVTARSVRDWTANIAPFWPAVARSSLKWSSLKKLRKTGLKTIRGAVAILFMILGYKLGTVKFVAVAAAKDE</sequence>
<dbReference type="PROSITE" id="PS51581">
    <property type="entry name" value="SAM_GTMT"/>
    <property type="match status" value="1"/>
</dbReference>
<evidence type="ECO:0000256" key="5">
    <source>
        <dbReference type="SAM" id="Phobius"/>
    </source>
</evidence>
<dbReference type="InterPro" id="IPR041698">
    <property type="entry name" value="Methyltransf_25"/>
</dbReference>
<dbReference type="InParanoid" id="F0YFS4"/>
<feature type="non-terminal residue" evidence="7">
    <location>
        <position position="312"/>
    </location>
</feature>
<dbReference type="EMBL" id="GL833137">
    <property type="protein sequence ID" value="EGB05977.1"/>
    <property type="molecule type" value="Genomic_DNA"/>
</dbReference>
<dbReference type="AlphaFoldDB" id="F0YFS4"/>
<keyword evidence="3 4" id="KW-0949">S-adenosyl-L-methionine</keyword>
<evidence type="ECO:0000256" key="4">
    <source>
        <dbReference type="PROSITE-ProRule" id="PRU00914"/>
    </source>
</evidence>
<dbReference type="FunCoup" id="F0YFS4">
    <property type="interactions" value="7"/>
</dbReference>
<dbReference type="Proteomes" id="UP000002729">
    <property type="component" value="Unassembled WGS sequence"/>
</dbReference>
<proteinExistence type="inferred from homology"/>
<feature type="region of interest" description="SAM motif II" evidence="4">
    <location>
        <begin position="157"/>
        <end position="165"/>
    </location>
</feature>
<protein>
    <recommendedName>
        <fullName evidence="6">Methyltransferase domain-containing protein</fullName>
    </recommendedName>
</protein>
<dbReference type="Pfam" id="PF13649">
    <property type="entry name" value="Methyltransf_25"/>
    <property type="match status" value="1"/>
</dbReference>
<evidence type="ECO:0000259" key="6">
    <source>
        <dbReference type="Pfam" id="PF13649"/>
    </source>
</evidence>